<organism evidence="13 14">
    <name type="scientific">Candidatus Saganbacteria bacterium CG08_land_8_20_14_0_20_45_16</name>
    <dbReference type="NCBI Taxonomy" id="2014293"/>
    <lineage>
        <taxon>Bacteria</taxon>
        <taxon>Bacillati</taxon>
        <taxon>Saganbacteria</taxon>
    </lineage>
</organism>
<dbReference type="NCBIfam" id="TIGR01136">
    <property type="entry name" value="cysKM"/>
    <property type="match status" value="1"/>
</dbReference>
<feature type="binding site" evidence="9">
    <location>
        <position position="150"/>
    </location>
    <ligand>
        <name>pyridoxal 5'-phosphate</name>
        <dbReference type="ChEBI" id="CHEBI:597326"/>
    </ligand>
</feature>
<keyword evidence="5 11" id="KW-0808">Transferase</keyword>
<dbReference type="NCBIfam" id="TIGR01139">
    <property type="entry name" value="cysK"/>
    <property type="match status" value="1"/>
</dbReference>
<dbReference type="EMBL" id="PEYM01000131">
    <property type="protein sequence ID" value="PIS28465.1"/>
    <property type="molecule type" value="Genomic_DNA"/>
</dbReference>
<evidence type="ECO:0000256" key="3">
    <source>
        <dbReference type="ARBA" id="ARBA00012681"/>
    </source>
</evidence>
<evidence type="ECO:0000256" key="1">
    <source>
        <dbReference type="ARBA" id="ARBA00001933"/>
    </source>
</evidence>
<dbReference type="SUPFAM" id="SSF53686">
    <property type="entry name" value="Tryptophan synthase beta subunit-like PLP-dependent enzymes"/>
    <property type="match status" value="1"/>
</dbReference>
<feature type="modified residue" description="N6-(pyridoxal phosphate)lysine" evidence="10">
    <location>
        <position position="120"/>
    </location>
</feature>
<dbReference type="InterPro" id="IPR003749">
    <property type="entry name" value="ThiS/MoaD-like"/>
</dbReference>
<dbReference type="InterPro" id="IPR005856">
    <property type="entry name" value="Cys_synth"/>
</dbReference>
<keyword evidence="6 9" id="KW-0663">Pyridoxal phosphate</keyword>
<dbReference type="FunFam" id="3.40.50.1100:FF:000003">
    <property type="entry name" value="Cystathionine beta-synthase"/>
    <property type="match status" value="1"/>
</dbReference>
<evidence type="ECO:0000256" key="10">
    <source>
        <dbReference type="PIRSR" id="PIRSR605856-51"/>
    </source>
</evidence>
<comment type="caution">
    <text evidence="13">The sequence shown here is derived from an EMBL/GenBank/DDBJ whole genome shotgun (WGS) entry which is preliminary data.</text>
</comment>
<dbReference type="CDD" id="cd01561">
    <property type="entry name" value="CBS_like"/>
    <property type="match status" value="1"/>
</dbReference>
<dbReference type="GO" id="GO:0004124">
    <property type="term" value="F:cysteine synthase activity"/>
    <property type="evidence" value="ECO:0007669"/>
    <property type="project" value="UniProtKB-UniRule"/>
</dbReference>
<dbReference type="SUPFAM" id="SSF54285">
    <property type="entry name" value="MoaD/ThiS"/>
    <property type="match status" value="1"/>
</dbReference>
<evidence type="ECO:0000256" key="9">
    <source>
        <dbReference type="PIRSR" id="PIRSR605856-50"/>
    </source>
</evidence>
<dbReference type="Pfam" id="PF00291">
    <property type="entry name" value="PALP"/>
    <property type="match status" value="1"/>
</dbReference>
<dbReference type="AlphaFoldDB" id="A0A2H0XUM6"/>
<dbReference type="Gene3D" id="3.40.50.1100">
    <property type="match status" value="2"/>
</dbReference>
<gene>
    <name evidence="13" type="ORF">COT42_08030</name>
</gene>
<dbReference type="Gene3D" id="3.10.20.30">
    <property type="match status" value="1"/>
</dbReference>
<comment type="similarity">
    <text evidence="2 11">Belongs to the cysteine synthase/cystathionine beta-synthase family.</text>
</comment>
<dbReference type="PANTHER" id="PTHR10314">
    <property type="entry name" value="CYSTATHIONINE BETA-SYNTHASE"/>
    <property type="match status" value="1"/>
</dbReference>
<name>A0A2H0XUM6_UNCSA</name>
<accession>A0A2H0XUM6</accession>
<evidence type="ECO:0000313" key="13">
    <source>
        <dbReference type="EMBL" id="PIS28465.1"/>
    </source>
</evidence>
<feature type="binding site" evidence="9">
    <location>
        <position position="342"/>
    </location>
    <ligand>
        <name>pyridoxal 5'-phosphate</name>
        <dbReference type="ChEBI" id="CHEBI:597326"/>
    </ligand>
</feature>
<keyword evidence="4 11" id="KW-0028">Amino-acid biosynthesis</keyword>
<dbReference type="Pfam" id="PF02597">
    <property type="entry name" value="ThiS"/>
    <property type="match status" value="1"/>
</dbReference>
<evidence type="ECO:0000256" key="6">
    <source>
        <dbReference type="ARBA" id="ARBA00022898"/>
    </source>
</evidence>
<evidence type="ECO:0000256" key="5">
    <source>
        <dbReference type="ARBA" id="ARBA00022679"/>
    </source>
</evidence>
<proteinExistence type="inferred from homology"/>
<dbReference type="Proteomes" id="UP000231343">
    <property type="component" value="Unassembled WGS sequence"/>
</dbReference>
<sequence>MNITVNGKVEKIEEGQNVLDLLITQGIKPEVVAVEVNGEVLEKDDYGKIKLKDGDQLEFVYFMGGGALNNQAQKSGQKIAADVTSLIGNTPLIRLGKIIPEGSAEILAKLESASPGGSVKDRIALSLINTAEKEGKLRPGGTIIEPTSGNTGIGLALIAAAKGYKCILTMPESMSLERIFILKSYGAEVVLTPAVKGMKGAIEKAEQLLKKSNGAFMPQQFKSLANPEIHRQTTAIEILEATVGRLDAFVAGVGTGGTLTGVGEVLKKQLKSVLIVAVEPASSAVLSGKSAGPHKIQGIGAGFIPEVLNQKIIDEIITIDDDEAFAGSKRLAKEEGLFVGISAGAALVASLKVAKKLGTGKRVVTIFPDTGERYFSMEQYFTG</sequence>
<dbReference type="InterPro" id="IPR005859">
    <property type="entry name" value="CysK"/>
</dbReference>
<dbReference type="InterPro" id="IPR050214">
    <property type="entry name" value="Cys_Synth/Cystath_Beta-Synth"/>
</dbReference>
<feature type="binding site" evidence="9">
    <location>
        <begin position="254"/>
        <end position="258"/>
    </location>
    <ligand>
        <name>pyridoxal 5'-phosphate</name>
        <dbReference type="ChEBI" id="CHEBI:597326"/>
    </ligand>
</feature>
<keyword evidence="7 11" id="KW-0198">Cysteine biosynthesis</keyword>
<comment type="cofactor">
    <cofactor evidence="1 9 11">
        <name>pyridoxal 5'-phosphate</name>
        <dbReference type="ChEBI" id="CHEBI:597326"/>
    </cofactor>
</comment>
<dbReference type="InterPro" id="IPR036052">
    <property type="entry name" value="TrpB-like_PALP_sf"/>
</dbReference>
<feature type="domain" description="Tryptophan synthase beta chain-like PALP" evidence="12">
    <location>
        <begin position="84"/>
        <end position="369"/>
    </location>
</feature>
<dbReference type="InterPro" id="IPR001216">
    <property type="entry name" value="P-phosphate_BS"/>
</dbReference>
<dbReference type="CDD" id="cd00565">
    <property type="entry name" value="Ubl_ThiS"/>
    <property type="match status" value="1"/>
</dbReference>
<evidence type="ECO:0000259" key="12">
    <source>
        <dbReference type="Pfam" id="PF00291"/>
    </source>
</evidence>
<reference evidence="13 14" key="1">
    <citation type="submission" date="2017-09" db="EMBL/GenBank/DDBJ databases">
        <title>Depth-based differentiation of microbial function through sediment-hosted aquifers and enrichment of novel symbionts in the deep terrestrial subsurface.</title>
        <authorList>
            <person name="Probst A.J."/>
            <person name="Ladd B."/>
            <person name="Jarett J.K."/>
            <person name="Geller-Mcgrath D.E."/>
            <person name="Sieber C.M."/>
            <person name="Emerson J.B."/>
            <person name="Anantharaman K."/>
            <person name="Thomas B.C."/>
            <person name="Malmstrom R."/>
            <person name="Stieglmeier M."/>
            <person name="Klingl A."/>
            <person name="Woyke T."/>
            <person name="Ryan C.M."/>
            <person name="Banfield J.F."/>
        </authorList>
    </citation>
    <scope>NUCLEOTIDE SEQUENCE [LARGE SCALE GENOMIC DNA]</scope>
    <source>
        <strain evidence="13">CG08_land_8_20_14_0_20_45_16</strain>
    </source>
</reference>
<evidence type="ECO:0000256" key="4">
    <source>
        <dbReference type="ARBA" id="ARBA00022605"/>
    </source>
</evidence>
<dbReference type="PROSITE" id="PS00901">
    <property type="entry name" value="CYS_SYNTHASE"/>
    <property type="match status" value="1"/>
</dbReference>
<dbReference type="InterPro" id="IPR012675">
    <property type="entry name" value="Beta-grasp_dom_sf"/>
</dbReference>
<dbReference type="GO" id="GO:0006535">
    <property type="term" value="P:cysteine biosynthetic process from serine"/>
    <property type="evidence" value="ECO:0007669"/>
    <property type="project" value="UniProtKB-UniRule"/>
</dbReference>
<evidence type="ECO:0000256" key="2">
    <source>
        <dbReference type="ARBA" id="ARBA00007103"/>
    </source>
</evidence>
<dbReference type="EC" id="2.5.1.47" evidence="3 11"/>
<evidence type="ECO:0000256" key="8">
    <source>
        <dbReference type="ARBA" id="ARBA00047931"/>
    </source>
</evidence>
<protein>
    <recommendedName>
        <fullName evidence="3 11">Cysteine synthase</fullName>
        <ecNumber evidence="3 11">2.5.1.47</ecNumber>
    </recommendedName>
</protein>
<evidence type="ECO:0000256" key="7">
    <source>
        <dbReference type="ARBA" id="ARBA00023192"/>
    </source>
</evidence>
<comment type="catalytic activity">
    <reaction evidence="8 11">
        <text>O-acetyl-L-serine + hydrogen sulfide = L-cysteine + acetate</text>
        <dbReference type="Rhea" id="RHEA:14829"/>
        <dbReference type="ChEBI" id="CHEBI:29919"/>
        <dbReference type="ChEBI" id="CHEBI:30089"/>
        <dbReference type="ChEBI" id="CHEBI:35235"/>
        <dbReference type="ChEBI" id="CHEBI:58340"/>
        <dbReference type="EC" id="2.5.1.47"/>
    </reaction>
</comment>
<evidence type="ECO:0000313" key="14">
    <source>
        <dbReference type="Proteomes" id="UP000231343"/>
    </source>
</evidence>
<dbReference type="InterPro" id="IPR016155">
    <property type="entry name" value="Mopterin_synth/thiamin_S_b"/>
</dbReference>
<dbReference type="InterPro" id="IPR001926">
    <property type="entry name" value="TrpB-like_PALP"/>
</dbReference>
<dbReference type="InterPro" id="IPR010035">
    <property type="entry name" value="Thi_S"/>
</dbReference>
<evidence type="ECO:0000256" key="11">
    <source>
        <dbReference type="RuleBase" id="RU003985"/>
    </source>
</evidence>
<dbReference type="NCBIfam" id="TIGR01683">
    <property type="entry name" value="thiS"/>
    <property type="match status" value="1"/>
</dbReference>
<dbReference type="FunFam" id="3.40.50.1100:FF:000118">
    <property type="entry name" value="Related to CYS4-cystathionine beta-synthase"/>
    <property type="match status" value="1"/>
</dbReference>